<evidence type="ECO:0000313" key="4">
    <source>
        <dbReference type="EMBL" id="KAK4498611.1"/>
    </source>
</evidence>
<dbReference type="InterPro" id="IPR050091">
    <property type="entry name" value="PKS_NRPS_Biosynth_Enz"/>
</dbReference>
<evidence type="ECO:0000259" key="3">
    <source>
        <dbReference type="PROSITE" id="PS52004"/>
    </source>
</evidence>
<evidence type="ECO:0000256" key="1">
    <source>
        <dbReference type="ARBA" id="ARBA00022450"/>
    </source>
</evidence>
<evidence type="ECO:0000256" key="2">
    <source>
        <dbReference type="ARBA" id="ARBA00022553"/>
    </source>
</evidence>
<comment type="caution">
    <text evidence="4">The sequence shown here is derived from an EMBL/GenBank/DDBJ whole genome shotgun (WGS) entry which is preliminary data.</text>
</comment>
<dbReference type="SUPFAM" id="SSF53901">
    <property type="entry name" value="Thiolase-like"/>
    <property type="match status" value="1"/>
</dbReference>
<dbReference type="PROSITE" id="PS51257">
    <property type="entry name" value="PROKAR_LIPOPROTEIN"/>
    <property type="match status" value="1"/>
</dbReference>
<evidence type="ECO:0000313" key="5">
    <source>
        <dbReference type="Proteomes" id="UP001305779"/>
    </source>
</evidence>
<dbReference type="Gene3D" id="3.40.47.10">
    <property type="match status" value="1"/>
</dbReference>
<dbReference type="InterPro" id="IPR014030">
    <property type="entry name" value="Ketoacyl_synth_N"/>
</dbReference>
<keyword evidence="1" id="KW-0596">Phosphopantetheine</keyword>
<dbReference type="InterPro" id="IPR016039">
    <property type="entry name" value="Thiolase-like"/>
</dbReference>
<reference evidence="4 5" key="1">
    <citation type="journal article" date="2023" name="G3 (Bethesda)">
        <title>A chromosome-level genome assembly of Zasmidium syzygii isolated from banana leaves.</title>
        <authorList>
            <person name="van Westerhoven A.C."/>
            <person name="Mehrabi R."/>
            <person name="Talebi R."/>
            <person name="Steentjes M.B.F."/>
            <person name="Corcolon B."/>
            <person name="Chong P.A."/>
            <person name="Kema G.H.J."/>
            <person name="Seidl M.F."/>
        </authorList>
    </citation>
    <scope>NUCLEOTIDE SEQUENCE [LARGE SCALE GENOMIC DNA]</scope>
    <source>
        <strain evidence="4 5">P124</strain>
    </source>
</reference>
<feature type="domain" description="Ketosynthase family 3 (KS3)" evidence="3">
    <location>
        <begin position="14"/>
        <end position="133"/>
    </location>
</feature>
<organism evidence="4 5">
    <name type="scientific">Zasmidium cellare</name>
    <name type="common">Wine cellar mold</name>
    <name type="synonym">Racodium cellare</name>
    <dbReference type="NCBI Taxonomy" id="395010"/>
    <lineage>
        <taxon>Eukaryota</taxon>
        <taxon>Fungi</taxon>
        <taxon>Dikarya</taxon>
        <taxon>Ascomycota</taxon>
        <taxon>Pezizomycotina</taxon>
        <taxon>Dothideomycetes</taxon>
        <taxon>Dothideomycetidae</taxon>
        <taxon>Mycosphaerellales</taxon>
        <taxon>Mycosphaerellaceae</taxon>
        <taxon>Zasmidium</taxon>
    </lineage>
</organism>
<dbReference type="PROSITE" id="PS52004">
    <property type="entry name" value="KS3_2"/>
    <property type="match status" value="1"/>
</dbReference>
<dbReference type="PANTHER" id="PTHR43775:SF37">
    <property type="entry name" value="SI:DKEY-61P9.11"/>
    <property type="match status" value="1"/>
</dbReference>
<sequence>MSNHTRTTPDLEASVPIAIVGLACRFPGDASSPAAFCDLLKDGRDAYSATTDRYHAEAFSHPSEVHKRQDVIPTNGGYFMRQDPYQFDAGFFNITAAEAMALDPKQRIALEVAYEAIESAGLSLPQLASWDQR</sequence>
<protein>
    <recommendedName>
        <fullName evidence="3">Ketosynthase family 3 (KS3) domain-containing protein</fullName>
    </recommendedName>
</protein>
<proteinExistence type="predicted"/>
<keyword evidence="2" id="KW-0597">Phosphoprotein</keyword>
<name>A0ABR0EBG8_ZASCE</name>
<accession>A0ABR0EBG8</accession>
<gene>
    <name evidence="4" type="ORF">PRZ48_011270</name>
</gene>
<dbReference type="InterPro" id="IPR020841">
    <property type="entry name" value="PKS_Beta-ketoAc_synthase_dom"/>
</dbReference>
<dbReference type="PANTHER" id="PTHR43775">
    <property type="entry name" value="FATTY ACID SYNTHASE"/>
    <property type="match status" value="1"/>
</dbReference>
<keyword evidence="5" id="KW-1185">Reference proteome</keyword>
<dbReference type="Proteomes" id="UP001305779">
    <property type="component" value="Unassembled WGS sequence"/>
</dbReference>
<dbReference type="EMBL" id="JAXOVC010000008">
    <property type="protein sequence ID" value="KAK4498611.1"/>
    <property type="molecule type" value="Genomic_DNA"/>
</dbReference>
<dbReference type="Pfam" id="PF00109">
    <property type="entry name" value="ketoacyl-synt"/>
    <property type="match status" value="1"/>
</dbReference>